<reference evidence="2 3" key="1">
    <citation type="submission" date="2023-11" db="EMBL/GenBank/DDBJ databases">
        <title>Halocaridina rubra genome assembly.</title>
        <authorList>
            <person name="Smith C."/>
        </authorList>
    </citation>
    <scope>NUCLEOTIDE SEQUENCE [LARGE SCALE GENOMIC DNA]</scope>
    <source>
        <strain evidence="2">EP-1</strain>
        <tissue evidence="2">Whole</tissue>
    </source>
</reference>
<dbReference type="EMBL" id="JAXCGZ010019314">
    <property type="protein sequence ID" value="KAK7066229.1"/>
    <property type="molecule type" value="Genomic_DNA"/>
</dbReference>
<evidence type="ECO:0000256" key="1">
    <source>
        <dbReference type="SAM" id="MobiDB-lite"/>
    </source>
</evidence>
<evidence type="ECO:0000313" key="3">
    <source>
        <dbReference type="Proteomes" id="UP001381693"/>
    </source>
</evidence>
<gene>
    <name evidence="2" type="ORF">SK128_016835</name>
</gene>
<dbReference type="Proteomes" id="UP001381693">
    <property type="component" value="Unassembled WGS sequence"/>
</dbReference>
<name>A0AAN8WTU1_HALRR</name>
<sequence>MIQNSTISKDDCSSVEGENGAWARLHEKVPTSANINVLLGLESPKSMKSTTTRKMSSVLDELTAFARRMLELNKEQELNLAGSHSGLCANQAGGVTSVASGQDTSSTQAAAPAPDPTVGLPGNLSSMSSRTLHHIYPPKAYLEIQDAIGNCHKLVAFLYTGVDTTLMKLSTMKGLDLAGYPFMFTYGTAGGDIVMEATARYTVRV</sequence>
<evidence type="ECO:0000313" key="2">
    <source>
        <dbReference type="EMBL" id="KAK7066229.1"/>
    </source>
</evidence>
<feature type="compositionally biased region" description="Polar residues" evidence="1">
    <location>
        <begin position="98"/>
        <end position="109"/>
    </location>
</feature>
<comment type="caution">
    <text evidence="2">The sequence shown here is derived from an EMBL/GenBank/DDBJ whole genome shotgun (WGS) entry which is preliminary data.</text>
</comment>
<organism evidence="2 3">
    <name type="scientific">Halocaridina rubra</name>
    <name type="common">Hawaiian red shrimp</name>
    <dbReference type="NCBI Taxonomy" id="373956"/>
    <lineage>
        <taxon>Eukaryota</taxon>
        <taxon>Metazoa</taxon>
        <taxon>Ecdysozoa</taxon>
        <taxon>Arthropoda</taxon>
        <taxon>Crustacea</taxon>
        <taxon>Multicrustacea</taxon>
        <taxon>Malacostraca</taxon>
        <taxon>Eumalacostraca</taxon>
        <taxon>Eucarida</taxon>
        <taxon>Decapoda</taxon>
        <taxon>Pleocyemata</taxon>
        <taxon>Caridea</taxon>
        <taxon>Atyoidea</taxon>
        <taxon>Atyidae</taxon>
        <taxon>Halocaridina</taxon>
    </lineage>
</organism>
<protein>
    <submittedName>
        <fullName evidence="2">Uncharacterized protein</fullName>
    </submittedName>
</protein>
<feature type="region of interest" description="Disordered" evidence="1">
    <location>
        <begin position="98"/>
        <end position="117"/>
    </location>
</feature>
<proteinExistence type="predicted"/>
<dbReference type="AlphaFoldDB" id="A0AAN8WTU1"/>
<keyword evidence="3" id="KW-1185">Reference proteome</keyword>
<accession>A0AAN8WTU1</accession>